<proteinExistence type="inferred from homology"/>
<evidence type="ECO:0000259" key="5">
    <source>
        <dbReference type="Pfam" id="PF02525"/>
    </source>
</evidence>
<sequence length="183" mass="21271">MKNILVINGHEYYPYAPGKLNKTLFSQIIDTLKEKYEIKTTIVQHGYDIKEEQDKFKWADVVIFQTPIYWMGLPAILKNYIDKVFEYNIFFKGGESYGKGGLMTDKKYMISTTWNAPESSFNKKDEFFQGKSVDETLVQIHKTLEFVGMNPLKSFSCNDVVINPDIDKFTKGLDSHLKEVFHL</sequence>
<dbReference type="Gene3D" id="3.40.50.360">
    <property type="match status" value="1"/>
</dbReference>
<evidence type="ECO:0000256" key="4">
    <source>
        <dbReference type="ARBA" id="ARBA00037981"/>
    </source>
</evidence>
<dbReference type="InterPro" id="IPR052397">
    <property type="entry name" value="NADPH-QR_MdaB"/>
</dbReference>
<evidence type="ECO:0000256" key="2">
    <source>
        <dbReference type="ARBA" id="ARBA00022630"/>
    </source>
</evidence>
<dbReference type="InterPro" id="IPR029039">
    <property type="entry name" value="Flavoprotein-like_sf"/>
</dbReference>
<evidence type="ECO:0000256" key="1">
    <source>
        <dbReference type="ARBA" id="ARBA00001974"/>
    </source>
</evidence>
<dbReference type="Pfam" id="PF02525">
    <property type="entry name" value="Flavodoxin_2"/>
    <property type="match status" value="1"/>
</dbReference>
<dbReference type="PANTHER" id="PTHR46305">
    <property type="match status" value="1"/>
</dbReference>
<dbReference type="Proteomes" id="UP001501510">
    <property type="component" value="Unassembled WGS sequence"/>
</dbReference>
<organism evidence="6 7">
    <name type="scientific">Clostridium oceanicum</name>
    <dbReference type="NCBI Taxonomy" id="1543"/>
    <lineage>
        <taxon>Bacteria</taxon>
        <taxon>Bacillati</taxon>
        <taxon>Bacillota</taxon>
        <taxon>Clostridia</taxon>
        <taxon>Eubacteriales</taxon>
        <taxon>Clostridiaceae</taxon>
        <taxon>Clostridium</taxon>
    </lineage>
</organism>
<comment type="caution">
    <text evidence="6">The sequence shown here is derived from an EMBL/GenBank/DDBJ whole genome shotgun (WGS) entry which is preliminary data.</text>
</comment>
<dbReference type="InterPro" id="IPR003680">
    <property type="entry name" value="Flavodoxin_fold"/>
</dbReference>
<evidence type="ECO:0000256" key="3">
    <source>
        <dbReference type="ARBA" id="ARBA00022827"/>
    </source>
</evidence>
<protein>
    <submittedName>
        <fullName evidence="6">NAD(P)H-dependent oxidoreductase</fullName>
    </submittedName>
</protein>
<keyword evidence="2" id="KW-0285">Flavoprotein</keyword>
<dbReference type="SUPFAM" id="SSF52218">
    <property type="entry name" value="Flavoproteins"/>
    <property type="match status" value="1"/>
</dbReference>
<keyword evidence="3" id="KW-0274">FAD</keyword>
<accession>A0ABP3UL39</accession>
<dbReference type="EMBL" id="BAAACG010000003">
    <property type="protein sequence ID" value="GAA0733657.1"/>
    <property type="molecule type" value="Genomic_DNA"/>
</dbReference>
<comment type="cofactor">
    <cofactor evidence="1">
        <name>FAD</name>
        <dbReference type="ChEBI" id="CHEBI:57692"/>
    </cofactor>
</comment>
<evidence type="ECO:0000313" key="7">
    <source>
        <dbReference type="Proteomes" id="UP001501510"/>
    </source>
</evidence>
<name>A0ABP3UL39_9CLOT</name>
<dbReference type="PANTHER" id="PTHR46305:SF3">
    <property type="entry name" value="NADPH:QUINONE OXIDOREDUCTASE MDAB"/>
    <property type="match status" value="1"/>
</dbReference>
<evidence type="ECO:0000313" key="6">
    <source>
        <dbReference type="EMBL" id="GAA0733657.1"/>
    </source>
</evidence>
<keyword evidence="7" id="KW-1185">Reference proteome</keyword>
<gene>
    <name evidence="6" type="ORF">GCM10008906_04800</name>
</gene>
<reference evidence="7" key="1">
    <citation type="journal article" date="2019" name="Int. J. Syst. Evol. Microbiol.">
        <title>The Global Catalogue of Microorganisms (GCM) 10K type strain sequencing project: providing services to taxonomists for standard genome sequencing and annotation.</title>
        <authorList>
            <consortium name="The Broad Institute Genomics Platform"/>
            <consortium name="The Broad Institute Genome Sequencing Center for Infectious Disease"/>
            <person name="Wu L."/>
            <person name="Ma J."/>
        </authorList>
    </citation>
    <scope>NUCLEOTIDE SEQUENCE [LARGE SCALE GENOMIC DNA]</scope>
    <source>
        <strain evidence="7">JCM 1407</strain>
    </source>
</reference>
<feature type="domain" description="Flavodoxin-like fold" evidence="5">
    <location>
        <begin position="2"/>
        <end position="167"/>
    </location>
</feature>
<dbReference type="RefSeq" id="WP_343758480.1">
    <property type="nucleotide sequence ID" value="NZ_BAAACG010000003.1"/>
</dbReference>
<comment type="similarity">
    <text evidence="4">Belongs to the oxidoreductase MdaB family.</text>
</comment>